<feature type="transmembrane region" description="Helical" evidence="7">
    <location>
        <begin position="128"/>
        <end position="146"/>
    </location>
</feature>
<name>A0ABT0VII8_9LACO</name>
<organism evidence="8 9">
    <name type="scientific">Periweissella beninensis</name>
    <dbReference type="NCBI Taxonomy" id="504936"/>
    <lineage>
        <taxon>Bacteria</taxon>
        <taxon>Bacillati</taxon>
        <taxon>Bacillota</taxon>
        <taxon>Bacilli</taxon>
        <taxon>Lactobacillales</taxon>
        <taxon>Lactobacillaceae</taxon>
        <taxon>Periweissella</taxon>
    </lineage>
</organism>
<evidence type="ECO:0000256" key="6">
    <source>
        <dbReference type="RuleBase" id="RU003943"/>
    </source>
</evidence>
<proteinExistence type="inferred from homology"/>
<dbReference type="PANTHER" id="PTHR30477">
    <property type="entry name" value="ABC-TRANSPORTER METAL-BINDING PROTEIN"/>
    <property type="match status" value="1"/>
</dbReference>
<evidence type="ECO:0000256" key="5">
    <source>
        <dbReference type="ARBA" id="ARBA00023136"/>
    </source>
</evidence>
<feature type="transmembrane region" description="Helical" evidence="7">
    <location>
        <begin position="85"/>
        <end position="104"/>
    </location>
</feature>
<keyword evidence="3 6" id="KW-0812">Transmembrane</keyword>
<dbReference type="InterPro" id="IPR037294">
    <property type="entry name" value="ABC_BtuC-like"/>
</dbReference>
<evidence type="ECO:0000256" key="7">
    <source>
        <dbReference type="SAM" id="Phobius"/>
    </source>
</evidence>
<evidence type="ECO:0000256" key="2">
    <source>
        <dbReference type="ARBA" id="ARBA00008034"/>
    </source>
</evidence>
<keyword evidence="5 7" id="KW-0472">Membrane</keyword>
<dbReference type="SUPFAM" id="SSF81345">
    <property type="entry name" value="ABC transporter involved in vitamin B12 uptake, BtuC"/>
    <property type="match status" value="1"/>
</dbReference>
<keyword evidence="4 7" id="KW-1133">Transmembrane helix</keyword>
<reference evidence="8" key="1">
    <citation type="submission" date="2021-04" db="EMBL/GenBank/DDBJ databases">
        <title>Taxonomic assessment of Weissella genus.</title>
        <authorList>
            <person name="Fanelli F."/>
            <person name="Chieffi D."/>
            <person name="Dell'Aquila A."/>
            <person name="Gyu-Sung C."/>
            <person name="Franz C.M.A.P."/>
            <person name="Fusco V."/>
        </authorList>
    </citation>
    <scope>NUCLEOTIDE SEQUENCE</scope>
    <source>
        <strain evidence="8">LMG 25373</strain>
    </source>
</reference>
<feature type="transmembrane region" description="Helical" evidence="7">
    <location>
        <begin position="167"/>
        <end position="185"/>
    </location>
</feature>
<comment type="subcellular location">
    <subcellularLocation>
        <location evidence="6">Cell membrane</location>
        <topology evidence="6">Multi-pass membrane protein</topology>
    </subcellularLocation>
    <subcellularLocation>
        <location evidence="1">Membrane</location>
        <topology evidence="1">Multi-pass membrane protein</topology>
    </subcellularLocation>
</comment>
<gene>
    <name evidence="8" type="ORF">KAK10_06940</name>
</gene>
<comment type="caution">
    <text evidence="8">The sequence shown here is derived from an EMBL/GenBank/DDBJ whole genome shotgun (WGS) entry which is preliminary data.</text>
</comment>
<dbReference type="EMBL" id="JAGMVS010000066">
    <property type="protein sequence ID" value="MCM2437642.1"/>
    <property type="molecule type" value="Genomic_DNA"/>
</dbReference>
<keyword evidence="6" id="KW-0813">Transport</keyword>
<evidence type="ECO:0000313" key="9">
    <source>
        <dbReference type="Proteomes" id="UP001057481"/>
    </source>
</evidence>
<evidence type="ECO:0000313" key="8">
    <source>
        <dbReference type="EMBL" id="MCM2437642.1"/>
    </source>
</evidence>
<dbReference type="RefSeq" id="WP_205143339.1">
    <property type="nucleotide sequence ID" value="NZ_JAFBDN010000005.1"/>
</dbReference>
<protein>
    <submittedName>
        <fullName evidence="8">Metal ABC transporter permease</fullName>
    </submittedName>
</protein>
<dbReference type="InterPro" id="IPR001626">
    <property type="entry name" value="ABC_TroCD"/>
</dbReference>
<feature type="transmembrane region" description="Helical" evidence="7">
    <location>
        <begin position="215"/>
        <end position="234"/>
    </location>
</feature>
<feature type="transmembrane region" description="Helical" evidence="7">
    <location>
        <begin position="45"/>
        <end position="73"/>
    </location>
</feature>
<dbReference type="PANTHER" id="PTHR30477:SF0">
    <property type="entry name" value="METAL TRANSPORT SYSTEM MEMBRANE PROTEIN TM_0125-RELATED"/>
    <property type="match status" value="1"/>
</dbReference>
<dbReference type="Proteomes" id="UP001057481">
    <property type="component" value="Unassembled WGS sequence"/>
</dbReference>
<comment type="similarity">
    <text evidence="2 6">Belongs to the ABC-3 integral membrane protein family.</text>
</comment>
<evidence type="ECO:0000256" key="1">
    <source>
        <dbReference type="ARBA" id="ARBA00004141"/>
    </source>
</evidence>
<feature type="transmembrane region" description="Helical" evidence="7">
    <location>
        <begin position="12"/>
        <end position="33"/>
    </location>
</feature>
<feature type="transmembrane region" description="Helical" evidence="7">
    <location>
        <begin position="240"/>
        <end position="258"/>
    </location>
</feature>
<keyword evidence="9" id="KW-1185">Reference proteome</keyword>
<evidence type="ECO:0000256" key="4">
    <source>
        <dbReference type="ARBA" id="ARBA00022989"/>
    </source>
</evidence>
<accession>A0ABT0VII8</accession>
<dbReference type="Gene3D" id="1.10.3470.10">
    <property type="entry name" value="ABC transporter involved in vitamin B12 uptake, BtuC"/>
    <property type="match status" value="1"/>
</dbReference>
<dbReference type="Pfam" id="PF00950">
    <property type="entry name" value="ABC-3"/>
    <property type="match status" value="1"/>
</dbReference>
<sequence>MFEFEFMRNAFMAGTLIAIVSGFVGVFVVARQLSFLSHTLSEIGFAGAAFGLFLGWSPLLGMLLFTVISSMAIGGLSLKEARREAATSSISALAIGLGILFLSLSNKNASYATNILFGSVLGISQQDIQRMIMLALAVLVIMLVSYRKMKFSSFDSIGAKVSGMASWNITIIFLIIVALSVSIAAQVVGSLLIFILLTIPAAAAKYFAKSTSGLICWAVVFALIGVWCGLALSYWTNLPVSFFIAAIEAALYFIGISWNKLQNN</sequence>
<evidence type="ECO:0000256" key="3">
    <source>
        <dbReference type="ARBA" id="ARBA00022692"/>
    </source>
</evidence>